<gene>
    <name evidence="12" type="ORF">JCM17846_32980</name>
</gene>
<evidence type="ECO:0000256" key="4">
    <source>
        <dbReference type="ARBA" id="ARBA00012827"/>
    </source>
</evidence>
<dbReference type="InterPro" id="IPR026017">
    <property type="entry name" value="Lumazine-bd_dom"/>
</dbReference>
<name>A0A5A7NF67_9PROT</name>
<feature type="repeat" description="Lumazine-binding" evidence="10">
    <location>
        <begin position="116"/>
        <end position="215"/>
    </location>
</feature>
<proteinExistence type="predicted"/>
<evidence type="ECO:0000259" key="11">
    <source>
        <dbReference type="PROSITE" id="PS51177"/>
    </source>
</evidence>
<dbReference type="PANTHER" id="PTHR21098">
    <property type="entry name" value="RIBOFLAVIN SYNTHASE ALPHA CHAIN"/>
    <property type="match status" value="1"/>
</dbReference>
<keyword evidence="6" id="KW-0686">Riboflavin biosynthesis</keyword>
<evidence type="ECO:0000256" key="5">
    <source>
        <dbReference type="ARBA" id="ARBA00013950"/>
    </source>
</evidence>
<dbReference type="EMBL" id="BKCN01000033">
    <property type="protein sequence ID" value="GER05616.1"/>
    <property type="molecule type" value="Genomic_DNA"/>
</dbReference>
<dbReference type="SUPFAM" id="SSF63380">
    <property type="entry name" value="Riboflavin synthase domain-like"/>
    <property type="match status" value="2"/>
</dbReference>
<dbReference type="Pfam" id="PF00677">
    <property type="entry name" value="Lum_binding"/>
    <property type="match status" value="2"/>
</dbReference>
<dbReference type="Proteomes" id="UP000324996">
    <property type="component" value="Unassembled WGS sequence"/>
</dbReference>
<feature type="domain" description="Lumazine-binding" evidence="11">
    <location>
        <begin position="1"/>
        <end position="115"/>
    </location>
</feature>
<dbReference type="GO" id="GO:0004746">
    <property type="term" value="F:riboflavin synthase activity"/>
    <property type="evidence" value="ECO:0007669"/>
    <property type="project" value="UniProtKB-UniRule"/>
</dbReference>
<evidence type="ECO:0000256" key="3">
    <source>
        <dbReference type="ARBA" id="ARBA00004887"/>
    </source>
</evidence>
<evidence type="ECO:0000256" key="9">
    <source>
        <dbReference type="NCBIfam" id="TIGR00187"/>
    </source>
</evidence>
<evidence type="ECO:0000256" key="2">
    <source>
        <dbReference type="ARBA" id="ARBA00002803"/>
    </source>
</evidence>
<keyword evidence="8" id="KW-0677">Repeat</keyword>
<comment type="pathway">
    <text evidence="3">Cofactor biosynthesis; riboflavin biosynthesis; riboflavin from 2-hydroxy-3-oxobutyl phosphate and 5-amino-6-(D-ribitylamino)uracil: step 2/2.</text>
</comment>
<dbReference type="NCBIfam" id="NF006767">
    <property type="entry name" value="PRK09289.1"/>
    <property type="match status" value="1"/>
</dbReference>
<evidence type="ECO:0000256" key="8">
    <source>
        <dbReference type="ARBA" id="ARBA00022737"/>
    </source>
</evidence>
<evidence type="ECO:0000256" key="1">
    <source>
        <dbReference type="ARBA" id="ARBA00000968"/>
    </source>
</evidence>
<feature type="domain" description="Lumazine-binding" evidence="11">
    <location>
        <begin position="116"/>
        <end position="215"/>
    </location>
</feature>
<sequence>MFTGIITDIGHVQTLMRGGKPIDAASPGQGESDTRIILETSYDPKSIDLGASIACAGVCLTVVDKGAASKDQAGGWFAVDVSDETLRCTNLGDWRPGTPVNLERSLRVGDEMGGHIVSGHVDGVGVILEIIERAGSREFVIGLPDDLAPYVARKGSLAINGTSLTVNAVGDLPDATASVNLIPHSLEETTFGRAVQGDRVNLEIDLLARYLARLMEQRT</sequence>
<dbReference type="RefSeq" id="WP_042085415.1">
    <property type="nucleotide sequence ID" value="NZ_BKCN01000033.1"/>
</dbReference>
<dbReference type="PANTHER" id="PTHR21098:SF12">
    <property type="entry name" value="RIBOFLAVIN SYNTHASE"/>
    <property type="match status" value="1"/>
</dbReference>
<dbReference type="PROSITE" id="PS51177">
    <property type="entry name" value="LUMAZINE_BIND"/>
    <property type="match status" value="2"/>
</dbReference>
<dbReference type="PIRSF" id="PIRSF000498">
    <property type="entry name" value="Riboflavin_syn_A"/>
    <property type="match status" value="1"/>
</dbReference>
<accession>A0A5A7NF67</accession>
<evidence type="ECO:0000313" key="12">
    <source>
        <dbReference type="EMBL" id="GER05616.1"/>
    </source>
</evidence>
<comment type="function">
    <text evidence="2">Catalyzes the dismutation of two molecules of 6,7-dimethyl-8-ribityllumazine, resulting in the formation of riboflavin and 5-amino-6-(D-ribitylamino)uracil.</text>
</comment>
<comment type="caution">
    <text evidence="12">The sequence shown here is derived from an EMBL/GenBank/DDBJ whole genome shotgun (WGS) entry which is preliminary data.</text>
</comment>
<dbReference type="Gene3D" id="2.40.30.20">
    <property type="match status" value="2"/>
</dbReference>
<reference evidence="12 13" key="1">
    <citation type="submission" date="2019-09" db="EMBL/GenBank/DDBJ databases">
        <title>NBRP : Genome information of microbial organism related human and environment.</title>
        <authorList>
            <person name="Hattori M."/>
            <person name="Oshima K."/>
            <person name="Inaba H."/>
            <person name="Suda W."/>
            <person name="Sakamoto M."/>
            <person name="Iino T."/>
            <person name="Kitahara M."/>
            <person name="Oshida Y."/>
            <person name="Iida T."/>
            <person name="Kudo T."/>
            <person name="Itoh T."/>
            <person name="Ohkuma M."/>
        </authorList>
    </citation>
    <scope>NUCLEOTIDE SEQUENCE [LARGE SCALE GENOMIC DNA]</scope>
    <source>
        <strain evidence="12 13">Q-1</strain>
    </source>
</reference>
<evidence type="ECO:0000256" key="7">
    <source>
        <dbReference type="ARBA" id="ARBA00022679"/>
    </source>
</evidence>
<dbReference type="GO" id="GO:0009231">
    <property type="term" value="P:riboflavin biosynthetic process"/>
    <property type="evidence" value="ECO:0007669"/>
    <property type="project" value="UniProtKB-KW"/>
</dbReference>
<evidence type="ECO:0000256" key="6">
    <source>
        <dbReference type="ARBA" id="ARBA00022619"/>
    </source>
</evidence>
<dbReference type="NCBIfam" id="TIGR00187">
    <property type="entry name" value="ribE"/>
    <property type="match status" value="1"/>
</dbReference>
<feature type="repeat" description="Lumazine-binding" evidence="10">
    <location>
        <begin position="1"/>
        <end position="115"/>
    </location>
</feature>
<dbReference type="AlphaFoldDB" id="A0A5A7NF67"/>
<dbReference type="InterPro" id="IPR023366">
    <property type="entry name" value="ATP_synth_asu-like_sf"/>
</dbReference>
<evidence type="ECO:0000256" key="10">
    <source>
        <dbReference type="PROSITE-ProRule" id="PRU00524"/>
    </source>
</evidence>
<organism evidence="12 13">
    <name type="scientific">Iodidimonas nitroreducens</name>
    <dbReference type="NCBI Taxonomy" id="1236968"/>
    <lineage>
        <taxon>Bacteria</taxon>
        <taxon>Pseudomonadati</taxon>
        <taxon>Pseudomonadota</taxon>
        <taxon>Alphaproteobacteria</taxon>
        <taxon>Iodidimonadales</taxon>
        <taxon>Iodidimonadaceae</taxon>
        <taxon>Iodidimonas</taxon>
    </lineage>
</organism>
<keyword evidence="13" id="KW-1185">Reference proteome</keyword>
<evidence type="ECO:0000313" key="13">
    <source>
        <dbReference type="Proteomes" id="UP000324996"/>
    </source>
</evidence>
<dbReference type="InterPro" id="IPR017938">
    <property type="entry name" value="Riboflavin_synthase-like_b-brl"/>
</dbReference>
<dbReference type="EC" id="2.5.1.9" evidence="4 9"/>
<protein>
    <recommendedName>
        <fullName evidence="5 9">Riboflavin synthase</fullName>
        <ecNumber evidence="4 9">2.5.1.9</ecNumber>
    </recommendedName>
</protein>
<keyword evidence="7" id="KW-0808">Transferase</keyword>
<dbReference type="CDD" id="cd00402">
    <property type="entry name" value="Riboflavin_synthase_like"/>
    <property type="match status" value="1"/>
</dbReference>
<comment type="catalytic activity">
    <reaction evidence="1">
        <text>2 6,7-dimethyl-8-(1-D-ribityl)lumazine + H(+) = 5-amino-6-(D-ribitylamino)uracil + riboflavin</text>
        <dbReference type="Rhea" id="RHEA:20772"/>
        <dbReference type="ChEBI" id="CHEBI:15378"/>
        <dbReference type="ChEBI" id="CHEBI:15934"/>
        <dbReference type="ChEBI" id="CHEBI:57986"/>
        <dbReference type="ChEBI" id="CHEBI:58201"/>
        <dbReference type="EC" id="2.5.1.9"/>
    </reaction>
</comment>
<dbReference type="InterPro" id="IPR001783">
    <property type="entry name" value="Lumazine-bd"/>
</dbReference>